<sequence length="60" mass="6451">MAVCGGKGSNGSSNGGTKAEVFKDFAEKTLKIRTGLRQRRKVEAKTLKGTNRNKTTTPKP</sequence>
<dbReference type="AlphaFoldDB" id="S6GBD7"/>
<accession>S6GBD7</accession>
<evidence type="ECO:0000313" key="2">
    <source>
        <dbReference type="Proteomes" id="UP000053165"/>
    </source>
</evidence>
<organism evidence="1 2">
    <name type="scientific">Anaplasma phagocytophilum str. CRT38</name>
    <dbReference type="NCBI Taxonomy" id="1269275"/>
    <lineage>
        <taxon>Bacteria</taxon>
        <taxon>Pseudomonadati</taxon>
        <taxon>Pseudomonadota</taxon>
        <taxon>Alphaproteobacteria</taxon>
        <taxon>Rickettsiales</taxon>
        <taxon>Anaplasmataceae</taxon>
        <taxon>Anaplasma</taxon>
        <taxon>phagocytophilum group</taxon>
    </lineage>
</organism>
<dbReference type="Proteomes" id="UP000053165">
    <property type="component" value="Unassembled WGS sequence"/>
</dbReference>
<dbReference type="EMBL" id="APHI01000001">
    <property type="protein sequence ID" value="EOA63034.1"/>
    <property type="molecule type" value="Genomic_DNA"/>
</dbReference>
<gene>
    <name evidence="1" type="ORF">CRT38_01005</name>
</gene>
<name>S6GBD7_ANAPH</name>
<evidence type="ECO:0000313" key="1">
    <source>
        <dbReference type="EMBL" id="EOA63034.1"/>
    </source>
</evidence>
<proteinExistence type="predicted"/>
<reference evidence="1 2" key="1">
    <citation type="submission" date="2013-03" db="EMBL/GenBank/DDBJ databases">
        <title>Genome sequence of Anaplasma phagocytophilum strain CRT38.</title>
        <authorList>
            <person name="Felsheim R.F."/>
            <person name="Kurtti T.J."/>
            <person name="Munderloh U.G."/>
        </authorList>
    </citation>
    <scope>NUCLEOTIDE SEQUENCE [LARGE SCALE GENOMIC DNA]</scope>
    <source>
        <strain evidence="1 2">CRT38</strain>
    </source>
</reference>
<protein>
    <submittedName>
        <fullName evidence="1">Uncharacterized protein</fullName>
    </submittedName>
</protein>
<comment type="caution">
    <text evidence="1">The sequence shown here is derived from an EMBL/GenBank/DDBJ whole genome shotgun (WGS) entry which is preliminary data.</text>
</comment>